<evidence type="ECO:0000313" key="3">
    <source>
        <dbReference type="Proteomes" id="UP000001982"/>
    </source>
</evidence>
<evidence type="ECO:0000256" key="1">
    <source>
        <dbReference type="SAM" id="SignalP"/>
    </source>
</evidence>
<feature type="chain" id="PRO_5004181618" description="Cytochrome c family protein" evidence="1">
    <location>
        <begin position="30"/>
        <end position="490"/>
    </location>
</feature>
<sequence>MYPTMRTAAKYSLLPLFVILYSVTVTTHAAEPVQPLSELSYVPFPMGYDYMDKKALLELEKAIKTRDNKVVREHAWKLWAGIMQPAPGSDWPLWMSWQNSSVVFAEKPTKGEVSSLSTQKIHHTMRAQNKLHSPKVNTQSPLYRVPDWILQQYPDSVSYDIQSQTFSIKDGKYFLSNGDIMIATESISEQGVKSLVDGGLTQVSTLDKLHKDGINGVSVNSWTIVTKHMYWPVKKDGLTGLPVWWDKQYKTDFSGYVGYETWDRAIAIDPSGAKAGKKAEVSYLYNLHHYDGTPLPTVNKNVNTYSINDFYHHKVTQADWDTFDKNDQAIIHSASLWANGRPFEVGDFLVTVAMHINTKQLPAWTLESVWWSDTPNEGEYSTHRPSLNHAKGPWKHYLLTEAFQTQADKDGNLPIAVNPYIEGVTHPIATNCRNCHVRAGWPAASKTLPNGASYQNPLCQGLLTALAPEDTCFKSILLTDFMWIVPDRAN</sequence>
<evidence type="ECO:0000313" key="2">
    <source>
        <dbReference type="EMBL" id="ABE54501.1"/>
    </source>
</evidence>
<reference evidence="2 3" key="1">
    <citation type="submission" date="2006-03" db="EMBL/GenBank/DDBJ databases">
        <title>Complete sequence of Shewanella denitrificans OS217.</title>
        <authorList>
            <consortium name="US DOE Joint Genome Institute"/>
            <person name="Copeland A."/>
            <person name="Lucas S."/>
            <person name="Lapidus A."/>
            <person name="Barry K."/>
            <person name="Detter J.C."/>
            <person name="Glavina del Rio T."/>
            <person name="Hammon N."/>
            <person name="Israni S."/>
            <person name="Dalin E."/>
            <person name="Tice H."/>
            <person name="Pitluck S."/>
            <person name="Brettin T."/>
            <person name="Bruce D."/>
            <person name="Han C."/>
            <person name="Tapia R."/>
            <person name="Gilna P."/>
            <person name="Kiss H."/>
            <person name="Schmutz J."/>
            <person name="Larimer F."/>
            <person name="Land M."/>
            <person name="Hauser L."/>
            <person name="Kyrpides N."/>
            <person name="Lykidis A."/>
            <person name="Richardson P."/>
        </authorList>
    </citation>
    <scope>NUCLEOTIDE SEQUENCE [LARGE SCALE GENOMIC DNA]</scope>
    <source>
        <strain evidence="3">OS217 / ATCC BAA-1090 / DSM 15013</strain>
    </source>
</reference>
<dbReference type="HOGENOM" id="CLU_536151_0_0_6"/>
<dbReference type="EMBL" id="CP000302">
    <property type="protein sequence ID" value="ABE54501.1"/>
    <property type="molecule type" value="Genomic_DNA"/>
</dbReference>
<keyword evidence="1" id="KW-0732">Signal</keyword>
<gene>
    <name evidence="2" type="ordered locus">Sden_1215</name>
</gene>
<evidence type="ECO:0008006" key="4">
    <source>
        <dbReference type="Google" id="ProtNLM"/>
    </source>
</evidence>
<feature type="signal peptide" evidence="1">
    <location>
        <begin position="1"/>
        <end position="29"/>
    </location>
</feature>
<dbReference type="eggNOG" id="ENOG5032RJE">
    <property type="taxonomic scope" value="Bacteria"/>
</dbReference>
<protein>
    <recommendedName>
        <fullName evidence="4">Cytochrome c family protein</fullName>
    </recommendedName>
</protein>
<keyword evidence="3" id="KW-1185">Reference proteome</keyword>
<dbReference type="Proteomes" id="UP000001982">
    <property type="component" value="Chromosome"/>
</dbReference>
<dbReference type="AlphaFoldDB" id="Q12PX5"/>
<proteinExistence type="predicted"/>
<accession>Q12PX5</accession>
<name>Q12PX5_SHEDO</name>
<dbReference type="KEGG" id="sdn:Sden_1215"/>
<organism evidence="2 3">
    <name type="scientific">Shewanella denitrificans (strain OS217 / ATCC BAA-1090 / DSM 15013)</name>
    <dbReference type="NCBI Taxonomy" id="318161"/>
    <lineage>
        <taxon>Bacteria</taxon>
        <taxon>Pseudomonadati</taxon>
        <taxon>Pseudomonadota</taxon>
        <taxon>Gammaproteobacteria</taxon>
        <taxon>Alteromonadales</taxon>
        <taxon>Shewanellaceae</taxon>
        <taxon>Shewanella</taxon>
    </lineage>
</organism>